<dbReference type="SMART" id="SM00471">
    <property type="entry name" value="HDc"/>
    <property type="match status" value="1"/>
</dbReference>
<dbReference type="InterPro" id="IPR003607">
    <property type="entry name" value="HD/PDEase_dom"/>
</dbReference>
<proteinExistence type="predicted"/>
<accession>A0A1H3PXQ3</accession>
<name>A0A1H3PXQ3_9FIRM</name>
<dbReference type="InterPro" id="IPR021800">
    <property type="entry name" value="DUF3369"/>
</dbReference>
<dbReference type="EMBL" id="FNPV01000007">
    <property type="protein sequence ID" value="SDZ05159.1"/>
    <property type="molecule type" value="Genomic_DNA"/>
</dbReference>
<evidence type="ECO:0000259" key="4">
    <source>
        <dbReference type="PROSITE" id="PS50110"/>
    </source>
</evidence>
<evidence type="ECO:0000313" key="6">
    <source>
        <dbReference type="EMBL" id="SDZ05159.1"/>
    </source>
</evidence>
<dbReference type="SUPFAM" id="SSF52172">
    <property type="entry name" value="CheY-like"/>
    <property type="match status" value="1"/>
</dbReference>
<dbReference type="Proteomes" id="UP000199230">
    <property type="component" value="Unassembled WGS sequence"/>
</dbReference>
<protein>
    <recommendedName>
        <fullName evidence="1">Stage 0 sporulation protein A homolog</fullName>
    </recommendedName>
</protein>
<dbReference type="InterPro" id="IPR011006">
    <property type="entry name" value="CheY-like_superfamily"/>
</dbReference>
<evidence type="ECO:0000256" key="2">
    <source>
        <dbReference type="ARBA" id="ARBA00024867"/>
    </source>
</evidence>
<dbReference type="Gene3D" id="1.10.3210.10">
    <property type="entry name" value="Hypothetical protein af1432"/>
    <property type="match status" value="1"/>
</dbReference>
<dbReference type="GO" id="GO:0000160">
    <property type="term" value="P:phosphorelay signal transduction system"/>
    <property type="evidence" value="ECO:0007669"/>
    <property type="project" value="InterPro"/>
</dbReference>
<gene>
    <name evidence="6" type="ORF">SAMN05192546_107130</name>
</gene>
<dbReference type="RefSeq" id="WP_093314370.1">
    <property type="nucleotide sequence ID" value="NZ_FNPV01000007.1"/>
</dbReference>
<dbReference type="InterPro" id="IPR037522">
    <property type="entry name" value="HD_GYP_dom"/>
</dbReference>
<comment type="function">
    <text evidence="2">May play the central regulatory role in sporulation. It may be an element of the effector pathway responsible for the activation of sporulation genes in response to nutritional stress. Spo0A may act in concert with spo0H (a sigma factor) to control the expression of some genes that are critical to the sporulation process.</text>
</comment>
<dbReference type="CDD" id="cd00077">
    <property type="entry name" value="HDc"/>
    <property type="match status" value="1"/>
</dbReference>
<dbReference type="PROSITE" id="PS51832">
    <property type="entry name" value="HD_GYP"/>
    <property type="match status" value="1"/>
</dbReference>
<dbReference type="Pfam" id="PF11849">
    <property type="entry name" value="DUF3369"/>
    <property type="match status" value="1"/>
</dbReference>
<dbReference type="PANTHER" id="PTHR45228">
    <property type="entry name" value="CYCLIC DI-GMP PHOSPHODIESTERASE TM_0186-RELATED"/>
    <property type="match status" value="1"/>
</dbReference>
<dbReference type="Gene3D" id="3.40.50.2300">
    <property type="match status" value="1"/>
</dbReference>
<dbReference type="Pfam" id="PF13487">
    <property type="entry name" value="HD_5"/>
    <property type="match status" value="1"/>
</dbReference>
<evidence type="ECO:0000256" key="3">
    <source>
        <dbReference type="PROSITE-ProRule" id="PRU00169"/>
    </source>
</evidence>
<dbReference type="OrthoDB" id="9804747at2"/>
<evidence type="ECO:0000259" key="5">
    <source>
        <dbReference type="PROSITE" id="PS51832"/>
    </source>
</evidence>
<dbReference type="SMART" id="SM00448">
    <property type="entry name" value="REC"/>
    <property type="match status" value="1"/>
</dbReference>
<evidence type="ECO:0000313" key="7">
    <source>
        <dbReference type="Proteomes" id="UP000199230"/>
    </source>
</evidence>
<dbReference type="AlphaFoldDB" id="A0A1H3PXQ3"/>
<dbReference type="InterPro" id="IPR001789">
    <property type="entry name" value="Sig_transdc_resp-reg_receiver"/>
</dbReference>
<dbReference type="InterPro" id="IPR052020">
    <property type="entry name" value="Cyclic_di-GMP/3'3'-cGAMP_PDE"/>
</dbReference>
<organism evidence="6 7">
    <name type="scientific">Tindallia californiensis</name>
    <dbReference type="NCBI Taxonomy" id="159292"/>
    <lineage>
        <taxon>Bacteria</taxon>
        <taxon>Bacillati</taxon>
        <taxon>Bacillota</taxon>
        <taxon>Clostridia</taxon>
        <taxon>Peptostreptococcales</taxon>
        <taxon>Tindalliaceae</taxon>
        <taxon>Tindallia</taxon>
    </lineage>
</organism>
<feature type="domain" description="Response regulatory" evidence="4">
    <location>
        <begin position="21"/>
        <end position="145"/>
    </location>
</feature>
<dbReference type="PROSITE" id="PS50110">
    <property type="entry name" value="RESPONSE_REGULATORY"/>
    <property type="match status" value="1"/>
</dbReference>
<dbReference type="STRING" id="159292.SAMN05192546_107130"/>
<dbReference type="SUPFAM" id="SSF109604">
    <property type="entry name" value="HD-domain/PDEase-like"/>
    <property type="match status" value="1"/>
</dbReference>
<feature type="domain" description="HD-GYP" evidence="5">
    <location>
        <begin position="312"/>
        <end position="503"/>
    </location>
</feature>
<dbReference type="PANTHER" id="PTHR45228:SF9">
    <property type="entry name" value="3'3'-CGAMP-SPECIFIC PHOSPHODIESTERASE 2"/>
    <property type="match status" value="1"/>
</dbReference>
<evidence type="ECO:0000256" key="1">
    <source>
        <dbReference type="ARBA" id="ARBA00018672"/>
    </source>
</evidence>
<keyword evidence="7" id="KW-1185">Reference proteome</keyword>
<sequence length="503" mass="57546">MSLSFLSKEPKETRIASASYKIMVADDDPEVHQITRMMLADFTFEGKGLEFINTYSGQETKEALRQNPDTAILFLDVVMESNASGLEVVDYLRKELSNPMTRIILRTGQPGEAPEEEVIRQYDINDYRLKTEMTMKRLYTSTYAALRSYRDLSQIDRHRKGLEKIIKASSQLFEHQSLNEFLTSILDNLASFNQDESNMLFLSQTDGFLTLKEHDASHIMAATGKYKAYLGKKISEVEELTHVLKLIDRSSDTNDKIIHTEKGFLVKNDQKSLHDSYIFIEGAKEIYNFDLINLFLSNYDVALDRFIMEKMVSKTQKELIITLGEIVESHFDETAGHVRRISEMMYQFATLLEFPTSECEMIKIASTMHDIGKIAIPDHIIKKKGKLTPEEFDVIKHHPVIGHKILSKSELSLLKASAEIALYHHERFDGSGYPEGLSGEAIPLRARMLAIVDVFDAMSHKRVYKEAAPLEEVLEYLEGQAGKHFDPKLLTFFIKHLDRITNV</sequence>
<reference evidence="6 7" key="1">
    <citation type="submission" date="2016-10" db="EMBL/GenBank/DDBJ databases">
        <authorList>
            <person name="de Groot N.N."/>
        </authorList>
    </citation>
    <scope>NUCLEOTIDE SEQUENCE [LARGE SCALE GENOMIC DNA]</scope>
    <source>
        <strain evidence="6 7">APO</strain>
    </source>
</reference>
<feature type="modified residue" description="4-aspartylphosphate" evidence="3">
    <location>
        <position position="76"/>
    </location>
</feature>
<keyword evidence="3" id="KW-0597">Phosphoprotein</keyword>